<dbReference type="Gene3D" id="2.150.10.10">
    <property type="entry name" value="Serralysin-like metalloprotease, C-terminal"/>
    <property type="match status" value="3"/>
</dbReference>
<feature type="signal peptide" evidence="4">
    <location>
        <begin position="1"/>
        <end position="43"/>
    </location>
</feature>
<dbReference type="OrthoDB" id="3281695at2"/>
<keyword evidence="6" id="KW-1185">Reference proteome</keyword>
<comment type="subcellular location">
    <subcellularLocation>
        <location evidence="1">Secreted</location>
    </subcellularLocation>
</comment>
<dbReference type="InterPro" id="IPR001343">
    <property type="entry name" value="Hemolysn_Ca-bd"/>
</dbReference>
<comment type="caution">
    <text evidence="5">The sequence shown here is derived from an EMBL/GenBank/DDBJ whole genome shotgun (WGS) entry which is preliminary data.</text>
</comment>
<dbReference type="PANTHER" id="PTHR38340">
    <property type="entry name" value="S-LAYER PROTEIN"/>
    <property type="match status" value="1"/>
</dbReference>
<organism evidence="5 6">
    <name type="scientific">Actinoplanes italicus</name>
    <dbReference type="NCBI Taxonomy" id="113567"/>
    <lineage>
        <taxon>Bacteria</taxon>
        <taxon>Bacillati</taxon>
        <taxon>Actinomycetota</taxon>
        <taxon>Actinomycetes</taxon>
        <taxon>Micromonosporales</taxon>
        <taxon>Micromonosporaceae</taxon>
        <taxon>Actinoplanes</taxon>
    </lineage>
</organism>
<dbReference type="SUPFAM" id="SSF51120">
    <property type="entry name" value="beta-Roll"/>
    <property type="match status" value="2"/>
</dbReference>
<dbReference type="AlphaFoldDB" id="A0A2T0K2Q4"/>
<evidence type="ECO:0000256" key="1">
    <source>
        <dbReference type="ARBA" id="ARBA00004613"/>
    </source>
</evidence>
<keyword evidence="4" id="KW-0732">Signal</keyword>
<dbReference type="InterPro" id="IPR018511">
    <property type="entry name" value="Hemolysin-typ_Ca-bd_CS"/>
</dbReference>
<proteinExistence type="predicted"/>
<dbReference type="EMBL" id="PVMZ01000017">
    <property type="protein sequence ID" value="PRX17078.1"/>
    <property type="molecule type" value="Genomic_DNA"/>
</dbReference>
<evidence type="ECO:0000313" key="5">
    <source>
        <dbReference type="EMBL" id="PRX17078.1"/>
    </source>
</evidence>
<dbReference type="GO" id="GO:0005509">
    <property type="term" value="F:calcium ion binding"/>
    <property type="evidence" value="ECO:0007669"/>
    <property type="project" value="InterPro"/>
</dbReference>
<evidence type="ECO:0000256" key="3">
    <source>
        <dbReference type="SAM" id="MobiDB-lite"/>
    </source>
</evidence>
<protein>
    <submittedName>
        <fullName evidence="5">Hemolysin type calcium-binding protein</fullName>
    </submittedName>
</protein>
<evidence type="ECO:0000256" key="2">
    <source>
        <dbReference type="ARBA" id="ARBA00022525"/>
    </source>
</evidence>
<dbReference type="PRINTS" id="PR00313">
    <property type="entry name" value="CABNDNGRPT"/>
</dbReference>
<feature type="region of interest" description="Disordered" evidence="3">
    <location>
        <begin position="130"/>
        <end position="184"/>
    </location>
</feature>
<dbReference type="InterPro" id="IPR050557">
    <property type="entry name" value="RTX_toxin/Mannuronan_C5-epim"/>
</dbReference>
<accession>A0A2T0K2Q4</accession>
<name>A0A2T0K2Q4_9ACTN</name>
<dbReference type="PROSITE" id="PS00330">
    <property type="entry name" value="HEMOLYSIN_CALCIUM"/>
    <property type="match status" value="3"/>
</dbReference>
<dbReference type="InterPro" id="IPR011049">
    <property type="entry name" value="Serralysin-like_metalloprot_C"/>
</dbReference>
<dbReference type="GO" id="GO:0005576">
    <property type="term" value="C:extracellular region"/>
    <property type="evidence" value="ECO:0007669"/>
    <property type="project" value="UniProtKB-SubCell"/>
</dbReference>
<dbReference type="Proteomes" id="UP000239415">
    <property type="component" value="Unassembled WGS sequence"/>
</dbReference>
<reference evidence="5 6" key="1">
    <citation type="submission" date="2018-03" db="EMBL/GenBank/DDBJ databases">
        <title>Genomic Encyclopedia of Archaeal and Bacterial Type Strains, Phase II (KMG-II): from individual species to whole genera.</title>
        <authorList>
            <person name="Goeker M."/>
        </authorList>
    </citation>
    <scope>NUCLEOTIDE SEQUENCE [LARGE SCALE GENOMIC DNA]</scope>
    <source>
        <strain evidence="5 6">DSM 43146</strain>
    </source>
</reference>
<evidence type="ECO:0000256" key="4">
    <source>
        <dbReference type="SAM" id="SignalP"/>
    </source>
</evidence>
<evidence type="ECO:0000313" key="6">
    <source>
        <dbReference type="Proteomes" id="UP000239415"/>
    </source>
</evidence>
<dbReference type="Pfam" id="PF00353">
    <property type="entry name" value="HemolysinCabind"/>
    <property type="match status" value="4"/>
</dbReference>
<sequence length="450" mass="45062">MIDSLVTDLVSTCFPVRMRPSTGIGTVLCAVLGALFVAAPAEATGSGTARVSGADVVYTAAKDARNRVVVTRSGGTVTVDDRVPVRAGAGCTAVRGDRTRVICRTAATPGGLRVVTGDRADSIVNRSGLPLTADGGTGSDTIIGGPEADTLRGGGGRDRLHGAGGDDQLDGGPGDDRLLGGAGDDWLRAPGGRVASTDRDVLWGGPGIDVADYTSAATPVTADADGVTGDDGRRGERDTLKNDIEALIGGSAGDRLSGTSRQDFLRGGPGNDTLLGYGGGDHLVGELGADLLDGGSGDDSLRGDDPGLGALSADVMRGGPGTDFVVYATYVTPVVVDLDGQPGDDGQAGERDTVGADVENISGGQAGDRLTGNASANRIDAGPGDDVIHGGAGNDVLIGLDGRDSIHGEAGDDEIGDYDVDADLLDGGDHVTLGDRCVISGDDTIISCER</sequence>
<keyword evidence="2" id="KW-0964">Secreted</keyword>
<dbReference type="PANTHER" id="PTHR38340:SF1">
    <property type="entry name" value="S-LAYER PROTEIN"/>
    <property type="match status" value="1"/>
</dbReference>
<gene>
    <name evidence="5" type="ORF">CLV67_117135</name>
</gene>
<feature type="chain" id="PRO_5015443253" evidence="4">
    <location>
        <begin position="44"/>
        <end position="450"/>
    </location>
</feature>